<protein>
    <submittedName>
        <fullName evidence="2">Uncharacterized protein</fullName>
    </submittedName>
</protein>
<sequence length="268" mass="25643">MATNQTPAQYARIFYNAEKKYLGRGTKGLDDTINPTLSTRSAQLRYEYRQAYPTRRQSLLGGAKYGLVGTCPPLTANHLSALPPTHRRQSRFGNALIGPILVAGPLVGAVAGPAIAGLASAPGPASTSASASTSAFAVGVASVPGPGISSAGAVFGLAIAGPSYTPGPAPMFGSVSVSVSVSVAVSGSGSGSGSGVGVDSVPGPGISSAGAVASPDIAGPSSAPGPASGSGSAIASASTSTSASAPSSASQANVPGSGISAGAFARSI</sequence>
<dbReference type="Proteomes" id="UP000824998">
    <property type="component" value="Unassembled WGS sequence"/>
</dbReference>
<evidence type="ECO:0000313" key="2">
    <source>
        <dbReference type="EMBL" id="KAG9234744.1"/>
    </source>
</evidence>
<dbReference type="AlphaFoldDB" id="A0A9P7YJA4"/>
<dbReference type="EMBL" id="MU251453">
    <property type="protein sequence ID" value="KAG9234744.1"/>
    <property type="molecule type" value="Genomic_DNA"/>
</dbReference>
<keyword evidence="3" id="KW-1185">Reference proteome</keyword>
<comment type="caution">
    <text evidence="2">The sequence shown here is derived from an EMBL/GenBank/DDBJ whole genome shotgun (WGS) entry which is preliminary data.</text>
</comment>
<proteinExistence type="predicted"/>
<accession>A0A9P7YJA4</accession>
<name>A0A9P7YJA4_9HELO</name>
<evidence type="ECO:0000256" key="1">
    <source>
        <dbReference type="SAM" id="MobiDB-lite"/>
    </source>
</evidence>
<evidence type="ECO:0000313" key="3">
    <source>
        <dbReference type="Proteomes" id="UP000824998"/>
    </source>
</evidence>
<feature type="region of interest" description="Disordered" evidence="1">
    <location>
        <begin position="209"/>
        <end position="268"/>
    </location>
</feature>
<gene>
    <name evidence="2" type="ORF">BJ875DRAFT_530831</name>
</gene>
<organism evidence="2 3">
    <name type="scientific">Amylocarpus encephaloides</name>
    <dbReference type="NCBI Taxonomy" id="45428"/>
    <lineage>
        <taxon>Eukaryota</taxon>
        <taxon>Fungi</taxon>
        <taxon>Dikarya</taxon>
        <taxon>Ascomycota</taxon>
        <taxon>Pezizomycotina</taxon>
        <taxon>Leotiomycetes</taxon>
        <taxon>Helotiales</taxon>
        <taxon>Helotiales incertae sedis</taxon>
        <taxon>Amylocarpus</taxon>
    </lineage>
</organism>
<feature type="compositionally biased region" description="Low complexity" evidence="1">
    <location>
        <begin position="209"/>
        <end position="250"/>
    </location>
</feature>
<reference evidence="2" key="1">
    <citation type="journal article" date="2021" name="IMA Fungus">
        <title>Genomic characterization of three marine fungi, including Emericellopsis atlantica sp. nov. with signatures of a generalist lifestyle and marine biomass degradation.</title>
        <authorList>
            <person name="Hagestad O.C."/>
            <person name="Hou L."/>
            <person name="Andersen J.H."/>
            <person name="Hansen E.H."/>
            <person name="Altermark B."/>
            <person name="Li C."/>
            <person name="Kuhnert E."/>
            <person name="Cox R.J."/>
            <person name="Crous P.W."/>
            <person name="Spatafora J.W."/>
            <person name="Lail K."/>
            <person name="Amirebrahimi M."/>
            <person name="Lipzen A."/>
            <person name="Pangilinan J."/>
            <person name="Andreopoulos W."/>
            <person name="Hayes R.D."/>
            <person name="Ng V."/>
            <person name="Grigoriev I.V."/>
            <person name="Jackson S.A."/>
            <person name="Sutton T.D.S."/>
            <person name="Dobson A.D.W."/>
            <person name="Rama T."/>
        </authorList>
    </citation>
    <scope>NUCLEOTIDE SEQUENCE</scope>
    <source>
        <strain evidence="2">TRa018bII</strain>
    </source>
</reference>